<name>A0ACB9DL68_ARCLA</name>
<dbReference type="EMBL" id="CM042049">
    <property type="protein sequence ID" value="KAI3747042.1"/>
    <property type="molecule type" value="Genomic_DNA"/>
</dbReference>
<evidence type="ECO:0000313" key="2">
    <source>
        <dbReference type="Proteomes" id="UP001055879"/>
    </source>
</evidence>
<comment type="caution">
    <text evidence="1">The sequence shown here is derived from an EMBL/GenBank/DDBJ whole genome shotgun (WGS) entry which is preliminary data.</text>
</comment>
<reference evidence="2" key="1">
    <citation type="journal article" date="2022" name="Mol. Ecol. Resour.">
        <title>The genomes of chicory, endive, great burdock and yacon provide insights into Asteraceae palaeo-polyploidization history and plant inulin production.</title>
        <authorList>
            <person name="Fan W."/>
            <person name="Wang S."/>
            <person name="Wang H."/>
            <person name="Wang A."/>
            <person name="Jiang F."/>
            <person name="Liu H."/>
            <person name="Zhao H."/>
            <person name="Xu D."/>
            <person name="Zhang Y."/>
        </authorList>
    </citation>
    <scope>NUCLEOTIDE SEQUENCE [LARGE SCALE GENOMIC DNA]</scope>
    <source>
        <strain evidence="2">cv. Niubang</strain>
    </source>
</reference>
<evidence type="ECO:0000313" key="1">
    <source>
        <dbReference type="EMBL" id="KAI3747042.1"/>
    </source>
</evidence>
<protein>
    <submittedName>
        <fullName evidence="1">Uncharacterized protein</fullName>
    </submittedName>
</protein>
<proteinExistence type="predicted"/>
<gene>
    <name evidence="1" type="ORF">L6452_09485</name>
</gene>
<organism evidence="1 2">
    <name type="scientific">Arctium lappa</name>
    <name type="common">Greater burdock</name>
    <name type="synonym">Lappa major</name>
    <dbReference type="NCBI Taxonomy" id="4217"/>
    <lineage>
        <taxon>Eukaryota</taxon>
        <taxon>Viridiplantae</taxon>
        <taxon>Streptophyta</taxon>
        <taxon>Embryophyta</taxon>
        <taxon>Tracheophyta</taxon>
        <taxon>Spermatophyta</taxon>
        <taxon>Magnoliopsida</taxon>
        <taxon>eudicotyledons</taxon>
        <taxon>Gunneridae</taxon>
        <taxon>Pentapetalae</taxon>
        <taxon>asterids</taxon>
        <taxon>campanulids</taxon>
        <taxon>Asterales</taxon>
        <taxon>Asteraceae</taxon>
        <taxon>Carduoideae</taxon>
        <taxon>Cardueae</taxon>
        <taxon>Arctiinae</taxon>
        <taxon>Arctium</taxon>
    </lineage>
</organism>
<keyword evidence="2" id="KW-1185">Reference proteome</keyword>
<accession>A0ACB9DL68</accession>
<dbReference type="Proteomes" id="UP001055879">
    <property type="component" value="Linkage Group LG03"/>
</dbReference>
<reference evidence="1 2" key="2">
    <citation type="journal article" date="2022" name="Mol. Ecol. Resour.">
        <title>The genomes of chicory, endive, great burdock and yacon provide insights into Asteraceae paleo-polyploidization history and plant inulin production.</title>
        <authorList>
            <person name="Fan W."/>
            <person name="Wang S."/>
            <person name="Wang H."/>
            <person name="Wang A."/>
            <person name="Jiang F."/>
            <person name="Liu H."/>
            <person name="Zhao H."/>
            <person name="Xu D."/>
            <person name="Zhang Y."/>
        </authorList>
    </citation>
    <scope>NUCLEOTIDE SEQUENCE [LARGE SCALE GENOMIC DNA]</scope>
    <source>
        <strain evidence="2">cv. Niubang</strain>
    </source>
</reference>
<sequence length="145" mass="15812">MPVSGGMRIETVAENVAVGSGGTSNAFRTEEHSIADAPRGAKTCSYKTFLCSKPPEFSGSDDPVVCLNWIQEIEQAFESSECGEEQKGNMSVRDYSRNFVEKLDLVGHVAPTENDEVKAFRKGLPADMMAMVRNAKAATFREAIE</sequence>